<evidence type="ECO:0000256" key="4">
    <source>
        <dbReference type="ARBA" id="ARBA00011988"/>
    </source>
</evidence>
<evidence type="ECO:0000256" key="1">
    <source>
        <dbReference type="ARBA" id="ARBA00004515"/>
    </source>
</evidence>
<evidence type="ECO:0000256" key="14">
    <source>
        <dbReference type="ARBA" id="ARBA00034417"/>
    </source>
</evidence>
<evidence type="ECO:0000256" key="10">
    <source>
        <dbReference type="ARBA" id="ARBA00022840"/>
    </source>
</evidence>
<dbReference type="Proteomes" id="UP001521137">
    <property type="component" value="Unassembled WGS sequence"/>
</dbReference>
<proteinExistence type="inferred from homology"/>
<keyword evidence="18" id="KW-1185">Reference proteome</keyword>
<dbReference type="Pfam" id="PF06293">
    <property type="entry name" value="Kdo"/>
    <property type="match status" value="1"/>
</dbReference>
<evidence type="ECO:0000313" key="18">
    <source>
        <dbReference type="Proteomes" id="UP001521137"/>
    </source>
</evidence>
<dbReference type="HAMAP" id="MF_00521">
    <property type="entry name" value="KDO_kinase"/>
    <property type="match status" value="1"/>
</dbReference>
<dbReference type="Gene3D" id="1.10.510.10">
    <property type="entry name" value="Transferase(Phosphotransferase) domain 1"/>
    <property type="match status" value="1"/>
</dbReference>
<comment type="subcellular location">
    <subcellularLocation>
        <location evidence="1 15">Cell inner membrane</location>
        <topology evidence="1 15">Peripheral membrane protein</topology>
        <orientation evidence="1 15">Cytoplasmic side</orientation>
    </subcellularLocation>
</comment>
<evidence type="ECO:0000256" key="7">
    <source>
        <dbReference type="ARBA" id="ARBA00022679"/>
    </source>
</evidence>
<evidence type="ECO:0000256" key="11">
    <source>
        <dbReference type="ARBA" id="ARBA00022985"/>
    </source>
</evidence>
<dbReference type="NCBIfam" id="NF002475">
    <property type="entry name" value="PRK01723.1"/>
    <property type="match status" value="1"/>
</dbReference>
<comment type="pathway">
    <text evidence="2 15">Bacterial outer membrane biogenesis; LPS core biosynthesis.</text>
</comment>
<dbReference type="EMBL" id="JAKGAS010000002">
    <property type="protein sequence ID" value="MCF2947275.1"/>
    <property type="molecule type" value="Genomic_DNA"/>
</dbReference>
<evidence type="ECO:0000256" key="6">
    <source>
        <dbReference type="ARBA" id="ARBA00022519"/>
    </source>
</evidence>
<comment type="similarity">
    <text evidence="3 15">Belongs to the protein kinase superfamily. KdkA/RfaP family.</text>
</comment>
<name>A0ABS9D3E9_9ALTE</name>
<sequence>MANMQEKTFGPQTILFDPEHFTHPEPDIFNGSFWHSQSKVLGEAKGRGTTYFFQHNKQEYVLRHYLRGGLIGKIIHDQYVFNGLNNTRAWQEFKLLQHMLELGLACPKPVAAQITKTGLLYRADIILAKIKQAIDVFNILLTDKISEKIWQDIGKTIAQFHQQNIYHHDLNIHNIMLDSQNKVWLIDFDKCYVKQGTDWQQENLSRLHRSFEKEKRLKNIQWQESDWIKLMLGYQSI</sequence>
<dbReference type="InterPro" id="IPR022826">
    <property type="entry name" value="KDO_kinase"/>
</dbReference>
<keyword evidence="9 15" id="KW-0418">Kinase</keyword>
<dbReference type="InterPro" id="IPR011009">
    <property type="entry name" value="Kinase-like_dom_sf"/>
</dbReference>
<accession>A0ABS9D3E9</accession>
<feature type="active site" evidence="15">
    <location>
        <position position="169"/>
    </location>
</feature>
<evidence type="ECO:0000259" key="16">
    <source>
        <dbReference type="PROSITE" id="PS50011"/>
    </source>
</evidence>
<keyword evidence="8 15" id="KW-0547">Nucleotide-binding</keyword>
<comment type="catalytic activity">
    <reaction evidence="14 15">
        <text>an alpha-Kdo-(2-&gt;6)-lipid IVA + ATP = a 4-O-phospho-alpha-Kdo-(2-&gt;6)-lipid IVA + ADP + H(+)</text>
        <dbReference type="Rhea" id="RHEA:74271"/>
        <dbReference type="ChEBI" id="CHEBI:15378"/>
        <dbReference type="ChEBI" id="CHEBI:30616"/>
        <dbReference type="ChEBI" id="CHEBI:176428"/>
        <dbReference type="ChEBI" id="CHEBI:193140"/>
        <dbReference type="ChEBI" id="CHEBI:456216"/>
        <dbReference type="EC" id="2.7.1.166"/>
    </reaction>
</comment>
<dbReference type="EC" id="2.7.1.166" evidence="4 15"/>
<keyword evidence="7 15" id="KW-0808">Transferase</keyword>
<evidence type="ECO:0000256" key="9">
    <source>
        <dbReference type="ARBA" id="ARBA00022777"/>
    </source>
</evidence>
<keyword evidence="10 15" id="KW-0067">ATP-binding</keyword>
<reference evidence="17 18" key="1">
    <citation type="submission" date="2022-01" db="EMBL/GenBank/DDBJ databases">
        <title>Paraglaciecola sp. G1-23.</title>
        <authorList>
            <person name="Jin M.S."/>
            <person name="Han D.M."/>
            <person name="Kim H.M."/>
            <person name="Jeon C.O."/>
        </authorList>
    </citation>
    <scope>NUCLEOTIDE SEQUENCE [LARGE SCALE GENOMIC DNA]</scope>
    <source>
        <strain evidence="17 18">G1-23</strain>
    </source>
</reference>
<evidence type="ECO:0000256" key="15">
    <source>
        <dbReference type="HAMAP-Rule" id="MF_00521"/>
    </source>
</evidence>
<dbReference type="InterPro" id="IPR000719">
    <property type="entry name" value="Prot_kinase_dom"/>
</dbReference>
<comment type="caution">
    <text evidence="17">The sequence shown here is derived from an EMBL/GenBank/DDBJ whole genome shotgun (WGS) entry which is preliminary data.</text>
</comment>
<keyword evidence="5 15" id="KW-1003">Cell membrane</keyword>
<keyword evidence="11 15" id="KW-0448">Lipopolysaccharide biosynthesis</keyword>
<keyword evidence="12 15" id="KW-0472">Membrane</keyword>
<evidence type="ECO:0000256" key="8">
    <source>
        <dbReference type="ARBA" id="ARBA00022741"/>
    </source>
</evidence>
<feature type="domain" description="Protein kinase" evidence="16">
    <location>
        <begin position="1"/>
        <end position="237"/>
    </location>
</feature>
<evidence type="ECO:0000256" key="3">
    <source>
        <dbReference type="ARBA" id="ARBA00010327"/>
    </source>
</evidence>
<dbReference type="GO" id="GO:0016301">
    <property type="term" value="F:kinase activity"/>
    <property type="evidence" value="ECO:0007669"/>
    <property type="project" value="UniProtKB-KW"/>
</dbReference>
<protein>
    <recommendedName>
        <fullName evidence="13 15">3-deoxy-D-manno-octulosonic acid kinase</fullName>
        <shortName evidence="15">Kdo kinase</shortName>
        <ecNumber evidence="4 15">2.7.1.166</ecNumber>
    </recommendedName>
</protein>
<dbReference type="PROSITE" id="PS50011">
    <property type="entry name" value="PROTEIN_KINASE_DOM"/>
    <property type="match status" value="1"/>
</dbReference>
<keyword evidence="6 15" id="KW-0997">Cell inner membrane</keyword>
<evidence type="ECO:0000256" key="5">
    <source>
        <dbReference type="ARBA" id="ARBA00022475"/>
    </source>
</evidence>
<evidence type="ECO:0000256" key="13">
    <source>
        <dbReference type="ARBA" id="ARBA00029511"/>
    </source>
</evidence>
<dbReference type="SUPFAM" id="SSF56112">
    <property type="entry name" value="Protein kinase-like (PK-like)"/>
    <property type="match status" value="1"/>
</dbReference>
<organism evidence="17 18">
    <name type="scientific">Paraglaciecola algarum</name>
    <dbReference type="NCBI Taxonomy" id="3050085"/>
    <lineage>
        <taxon>Bacteria</taxon>
        <taxon>Pseudomonadati</taxon>
        <taxon>Pseudomonadota</taxon>
        <taxon>Gammaproteobacteria</taxon>
        <taxon>Alteromonadales</taxon>
        <taxon>Alteromonadaceae</taxon>
        <taxon>Paraglaciecola</taxon>
    </lineage>
</organism>
<comment type="function">
    <text evidence="15">Catalyzes the ATP-dependent phosphorylation of the 3-deoxy-D-manno-octulosonic acid (Kdo) residue in Kdo-lipid IV(A) at the 4-OH position.</text>
</comment>
<evidence type="ECO:0000313" key="17">
    <source>
        <dbReference type="EMBL" id="MCF2947275.1"/>
    </source>
</evidence>
<evidence type="ECO:0000256" key="12">
    <source>
        <dbReference type="ARBA" id="ARBA00023136"/>
    </source>
</evidence>
<evidence type="ECO:0000256" key="2">
    <source>
        <dbReference type="ARBA" id="ARBA00004713"/>
    </source>
</evidence>
<gene>
    <name evidence="15" type="primary">kdkA</name>
    <name evidence="17" type="ORF">L0668_04090</name>
</gene>